<comment type="caution">
    <text evidence="1">The sequence shown here is derived from an EMBL/GenBank/DDBJ whole genome shotgun (WGS) entry which is preliminary data.</text>
</comment>
<feature type="non-terminal residue" evidence="1">
    <location>
        <position position="228"/>
    </location>
</feature>
<evidence type="ECO:0000313" key="1">
    <source>
        <dbReference type="EMBL" id="TMS19020.1"/>
    </source>
</evidence>
<organism evidence="1 2">
    <name type="scientific">Larimichthys crocea</name>
    <name type="common">Large yellow croaker</name>
    <name type="synonym">Pseudosciaena crocea</name>
    <dbReference type="NCBI Taxonomy" id="215358"/>
    <lineage>
        <taxon>Eukaryota</taxon>
        <taxon>Metazoa</taxon>
        <taxon>Chordata</taxon>
        <taxon>Craniata</taxon>
        <taxon>Vertebrata</taxon>
        <taxon>Euteleostomi</taxon>
        <taxon>Actinopterygii</taxon>
        <taxon>Neopterygii</taxon>
        <taxon>Teleostei</taxon>
        <taxon>Neoteleostei</taxon>
        <taxon>Acanthomorphata</taxon>
        <taxon>Eupercaria</taxon>
        <taxon>Sciaenidae</taxon>
        <taxon>Larimichthys</taxon>
    </lineage>
</organism>
<evidence type="ECO:0000313" key="2">
    <source>
        <dbReference type="Proteomes" id="UP000793456"/>
    </source>
</evidence>
<keyword evidence="2" id="KW-1185">Reference proteome</keyword>
<protein>
    <submittedName>
        <fullName evidence="1">Uncharacterized protein</fullName>
    </submittedName>
</protein>
<dbReference type="EMBL" id="CM011678">
    <property type="protein sequence ID" value="TMS19020.1"/>
    <property type="molecule type" value="Genomic_DNA"/>
</dbReference>
<name>A0ACD3RHW7_LARCR</name>
<proteinExistence type="predicted"/>
<gene>
    <name evidence="1" type="ORF">E3U43_003341</name>
</gene>
<reference evidence="1" key="1">
    <citation type="submission" date="2018-11" db="EMBL/GenBank/DDBJ databases">
        <title>The sequence and de novo assembly of Larimichthys crocea genome using PacBio and Hi-C technologies.</title>
        <authorList>
            <person name="Xu P."/>
            <person name="Chen B."/>
            <person name="Zhou Z."/>
            <person name="Ke Q."/>
            <person name="Wu Y."/>
            <person name="Bai H."/>
            <person name="Pu F."/>
        </authorList>
    </citation>
    <scope>NUCLEOTIDE SEQUENCE</scope>
    <source>
        <tissue evidence="1">Muscle</tissue>
    </source>
</reference>
<accession>A0ACD3RHW7</accession>
<dbReference type="Proteomes" id="UP000793456">
    <property type="component" value="Chromosome V"/>
</dbReference>
<sequence>MDVRFYPAPPSSVGSLRNTATSQDVRSVRIFHQLLCPSTMQPDHTGASNRLHQPFQMIDSYVEYNEVNSSGLPDVLDITEACQLCGWALNGDCYISSHGKSAVSPVSYHYANDGQFNFSWSEGEFLIRVRHSTQDGEKDVKAGREEGRESLMCAGLSANLGRMSAADAHVFHYVQICSRYSAADRGVRLYSSLPMRPNPDGKRLPSTGFDGDNMYMNENNHEFLPPNQ</sequence>